<dbReference type="EMBL" id="BJXJ01000082">
    <property type="protein sequence ID" value="GEM77667.1"/>
    <property type="molecule type" value="Genomic_DNA"/>
</dbReference>
<organism evidence="1 2">
    <name type="scientific">Vibrio sagamiensis NBRC 104589</name>
    <dbReference type="NCBI Taxonomy" id="1219064"/>
    <lineage>
        <taxon>Bacteria</taxon>
        <taxon>Pseudomonadati</taxon>
        <taxon>Pseudomonadota</taxon>
        <taxon>Gammaproteobacteria</taxon>
        <taxon>Vibrionales</taxon>
        <taxon>Vibrionaceae</taxon>
        <taxon>Vibrio</taxon>
    </lineage>
</organism>
<comment type="caution">
    <text evidence="1">The sequence shown here is derived from an EMBL/GenBank/DDBJ whole genome shotgun (WGS) entry which is preliminary data.</text>
</comment>
<accession>A0A511QKF1</accession>
<evidence type="ECO:0008006" key="3">
    <source>
        <dbReference type="Google" id="ProtNLM"/>
    </source>
</evidence>
<evidence type="ECO:0000313" key="1">
    <source>
        <dbReference type="EMBL" id="GEM77667.1"/>
    </source>
</evidence>
<dbReference type="Gene3D" id="3.30.1460.10">
    <property type="match status" value="1"/>
</dbReference>
<dbReference type="AlphaFoldDB" id="A0A511QKF1"/>
<sequence length="147" mass="16793">MGNLTNCFQLLLKKVGLNANAKDLNKEIISLEIGNFTYHFKEFPKDHLIIYSLLDNESKVSSDTQLNALNENHFSEQLVQPIFSYDQKNEKFILWNRQSIQLITEQTILDQLEAMVSSTEAIQAKLNKNETDEQLSVPPRGLHTISG</sequence>
<evidence type="ECO:0000313" key="2">
    <source>
        <dbReference type="Proteomes" id="UP000321922"/>
    </source>
</evidence>
<name>A0A511QKF1_9VIBR</name>
<dbReference type="CDD" id="cd17029">
    <property type="entry name" value="T3SC_IA_SycE_SpcS-like"/>
    <property type="match status" value="1"/>
</dbReference>
<reference evidence="1 2" key="1">
    <citation type="submission" date="2019-07" db="EMBL/GenBank/DDBJ databases">
        <title>Whole genome shotgun sequence of Vibrio sagamiensis NBRC 104589.</title>
        <authorList>
            <person name="Hosoyama A."/>
            <person name="Uohara A."/>
            <person name="Ohji S."/>
            <person name="Ichikawa N."/>
        </authorList>
    </citation>
    <scope>NUCLEOTIDE SEQUENCE [LARGE SCALE GENOMIC DNA]</scope>
    <source>
        <strain evidence="1 2">NBRC 104589</strain>
    </source>
</reference>
<keyword evidence="2" id="KW-1185">Reference proteome</keyword>
<dbReference type="GO" id="GO:0030254">
    <property type="term" value="P:protein secretion by the type III secretion system"/>
    <property type="evidence" value="ECO:0007669"/>
    <property type="project" value="InterPro"/>
</dbReference>
<dbReference type="OrthoDB" id="5891481at2"/>
<proteinExistence type="predicted"/>
<dbReference type="Proteomes" id="UP000321922">
    <property type="component" value="Unassembled WGS sequence"/>
</dbReference>
<dbReference type="Pfam" id="PF05932">
    <property type="entry name" value="CesT"/>
    <property type="match status" value="1"/>
</dbReference>
<dbReference type="SUPFAM" id="SSF69635">
    <property type="entry name" value="Type III secretory system chaperone-like"/>
    <property type="match status" value="1"/>
</dbReference>
<dbReference type="InterPro" id="IPR010261">
    <property type="entry name" value="Tir_chaperone"/>
</dbReference>
<protein>
    <recommendedName>
        <fullName evidence="3">YopE regulator</fullName>
    </recommendedName>
</protein>
<dbReference type="RefSeq" id="WP_039978674.1">
    <property type="nucleotide sequence ID" value="NZ_BAOJ01000003.1"/>
</dbReference>
<gene>
    <name evidence="1" type="ORF">VSA01S_37790</name>
</gene>